<feature type="region of interest" description="Disordered" evidence="1">
    <location>
        <begin position="1"/>
        <end position="44"/>
    </location>
</feature>
<dbReference type="HOGENOM" id="CLU_3221454_0_0_5"/>
<dbReference type="Proteomes" id="UP000005324">
    <property type="component" value="Unassembled WGS sequence"/>
</dbReference>
<name>D5RGH8_9PROT</name>
<comment type="caution">
    <text evidence="2">The sequence shown here is derived from an EMBL/GenBank/DDBJ whole genome shotgun (WGS) entry which is preliminary data.</text>
</comment>
<accession>D5RGH8</accession>
<evidence type="ECO:0000256" key="1">
    <source>
        <dbReference type="SAM" id="MobiDB-lite"/>
    </source>
</evidence>
<keyword evidence="3" id="KW-1185">Reference proteome</keyword>
<gene>
    <name evidence="2" type="ORF">HMPREF0731_0187</name>
</gene>
<feature type="compositionally biased region" description="Basic and acidic residues" evidence="1">
    <location>
        <begin position="1"/>
        <end position="26"/>
    </location>
</feature>
<proteinExistence type="predicted"/>
<organism evidence="2 3">
    <name type="scientific">Pseudoroseomonas cervicalis ATCC 49957</name>
    <dbReference type="NCBI Taxonomy" id="525371"/>
    <lineage>
        <taxon>Bacteria</taxon>
        <taxon>Pseudomonadati</taxon>
        <taxon>Pseudomonadota</taxon>
        <taxon>Alphaproteobacteria</taxon>
        <taxon>Acetobacterales</taxon>
        <taxon>Roseomonadaceae</taxon>
        <taxon>Roseomonas</taxon>
    </lineage>
</organism>
<evidence type="ECO:0000313" key="3">
    <source>
        <dbReference type="Proteomes" id="UP000005324"/>
    </source>
</evidence>
<dbReference type="AlphaFoldDB" id="D5RGH8"/>
<reference evidence="2 3" key="1">
    <citation type="submission" date="2010-04" db="EMBL/GenBank/DDBJ databases">
        <authorList>
            <person name="Qin X."/>
            <person name="Bachman B."/>
            <person name="Battles P."/>
            <person name="Bell A."/>
            <person name="Bess C."/>
            <person name="Bickham C."/>
            <person name="Chaboub L."/>
            <person name="Chen D."/>
            <person name="Coyle M."/>
            <person name="Deiros D.R."/>
            <person name="Dinh H."/>
            <person name="Forbes L."/>
            <person name="Fowler G."/>
            <person name="Francisco L."/>
            <person name="Fu Q."/>
            <person name="Gubbala S."/>
            <person name="Hale W."/>
            <person name="Han Y."/>
            <person name="Hemphill L."/>
            <person name="Highlander S.K."/>
            <person name="Hirani K."/>
            <person name="Hogues M."/>
            <person name="Jackson L."/>
            <person name="Jakkamsetti A."/>
            <person name="Javaid M."/>
            <person name="Jiang H."/>
            <person name="Korchina V."/>
            <person name="Kovar C."/>
            <person name="Lara F."/>
            <person name="Lee S."/>
            <person name="Mata R."/>
            <person name="Mathew T."/>
            <person name="Moen C."/>
            <person name="Morales K."/>
            <person name="Munidasa M."/>
            <person name="Nazareth L."/>
            <person name="Ngo R."/>
            <person name="Nguyen L."/>
            <person name="Okwuonu G."/>
            <person name="Ongeri F."/>
            <person name="Patil S."/>
            <person name="Petrosino J."/>
            <person name="Pham C."/>
            <person name="Pham P."/>
            <person name="Pu L.-L."/>
            <person name="Puazo M."/>
            <person name="Raj R."/>
            <person name="Reid J."/>
            <person name="Rouhana J."/>
            <person name="Saada N."/>
            <person name="Shang Y."/>
            <person name="Simmons D."/>
            <person name="Thornton R."/>
            <person name="Warren J."/>
            <person name="Weissenberger G."/>
            <person name="Zhang J."/>
            <person name="Zhang L."/>
            <person name="Zhou C."/>
            <person name="Zhu D."/>
            <person name="Muzny D."/>
            <person name="Worley K."/>
            <person name="Gibbs R."/>
        </authorList>
    </citation>
    <scope>NUCLEOTIDE SEQUENCE [LARGE SCALE GENOMIC DNA]</scope>
    <source>
        <strain evidence="2 3">ATCC 49957</strain>
    </source>
</reference>
<dbReference type="EMBL" id="ADVL01000035">
    <property type="protein sequence ID" value="EFH13592.1"/>
    <property type="molecule type" value="Genomic_DNA"/>
</dbReference>
<protein>
    <submittedName>
        <fullName evidence="2">Uncharacterized protein</fullName>
    </submittedName>
</protein>
<evidence type="ECO:0000313" key="2">
    <source>
        <dbReference type="EMBL" id="EFH13592.1"/>
    </source>
</evidence>
<sequence length="44" mass="4861">MRLRSRAAEDDARDAEIARGAGDVRLHSTAHQRLHANPNRKGLA</sequence>